<dbReference type="SUPFAM" id="SSF55729">
    <property type="entry name" value="Acyl-CoA N-acyltransferases (Nat)"/>
    <property type="match status" value="1"/>
</dbReference>
<dbReference type="PANTHER" id="PTHR43792">
    <property type="entry name" value="GNAT FAMILY, PUTATIVE (AFU_ORTHOLOGUE AFUA_3G00765)-RELATED-RELATED"/>
    <property type="match status" value="1"/>
</dbReference>
<accession>A0A0W0SVN7</accession>
<dbReference type="InterPro" id="IPR000182">
    <property type="entry name" value="GNAT_dom"/>
</dbReference>
<dbReference type="STRING" id="1212489.Ldro_0980"/>
<evidence type="ECO:0000313" key="3">
    <source>
        <dbReference type="Proteomes" id="UP000054736"/>
    </source>
</evidence>
<dbReference type="AlphaFoldDB" id="A0A0W0SVN7"/>
<reference evidence="2 3" key="1">
    <citation type="submission" date="2015-11" db="EMBL/GenBank/DDBJ databases">
        <title>Genomic analysis of 38 Legionella species identifies large and diverse effector repertoires.</title>
        <authorList>
            <person name="Burstein D."/>
            <person name="Amaro F."/>
            <person name="Zusman T."/>
            <person name="Lifshitz Z."/>
            <person name="Cohen O."/>
            <person name="Gilbert J.A."/>
            <person name="Pupko T."/>
            <person name="Shuman H.A."/>
            <person name="Segal G."/>
        </authorList>
    </citation>
    <scope>NUCLEOTIDE SEQUENCE [LARGE SCALE GENOMIC DNA]</scope>
    <source>
        <strain evidence="2 3">ATCC 700990</strain>
    </source>
</reference>
<evidence type="ECO:0000313" key="2">
    <source>
        <dbReference type="EMBL" id="KTC87361.1"/>
    </source>
</evidence>
<organism evidence="2 3">
    <name type="scientific">Legionella drozanskii LLAP-1</name>
    <dbReference type="NCBI Taxonomy" id="1212489"/>
    <lineage>
        <taxon>Bacteria</taxon>
        <taxon>Pseudomonadati</taxon>
        <taxon>Pseudomonadota</taxon>
        <taxon>Gammaproteobacteria</taxon>
        <taxon>Legionellales</taxon>
        <taxon>Legionellaceae</taxon>
        <taxon>Legionella</taxon>
    </lineage>
</organism>
<keyword evidence="2" id="KW-0808">Transferase</keyword>
<dbReference type="InterPro" id="IPR051531">
    <property type="entry name" value="N-acetyltransferase"/>
</dbReference>
<dbReference type="PROSITE" id="PS51186">
    <property type="entry name" value="GNAT"/>
    <property type="match status" value="1"/>
</dbReference>
<feature type="domain" description="N-acetyltransferase" evidence="1">
    <location>
        <begin position="14"/>
        <end position="167"/>
    </location>
</feature>
<dbReference type="PATRIC" id="fig|1212489.4.peg.1030"/>
<sequence>MTIYNAKEIESTRLLLTKPTNKDVPILENLWRNEAVRKFLGGTLTDEIIHQRIADLQNHWELYNFGLLVVFEKFSQQIMGLCGLHHSDDGIEISYMFFPDFWEKGFASEAVKACVAYGFNVLKIERIIAITQLENTKSCRLLNKIGMRHISNFMRFNAIQSVYELKR</sequence>
<comment type="caution">
    <text evidence="2">The sequence shown here is derived from an EMBL/GenBank/DDBJ whole genome shotgun (WGS) entry which is preliminary data.</text>
</comment>
<keyword evidence="3" id="KW-1185">Reference proteome</keyword>
<evidence type="ECO:0000259" key="1">
    <source>
        <dbReference type="PROSITE" id="PS51186"/>
    </source>
</evidence>
<dbReference type="Proteomes" id="UP000054736">
    <property type="component" value="Unassembled WGS sequence"/>
</dbReference>
<dbReference type="PANTHER" id="PTHR43792:SF1">
    <property type="entry name" value="N-ACETYLTRANSFERASE DOMAIN-CONTAINING PROTEIN"/>
    <property type="match status" value="1"/>
</dbReference>
<gene>
    <name evidence="2" type="ORF">Ldro_0980</name>
</gene>
<name>A0A0W0SVN7_9GAMM</name>
<dbReference type="EMBL" id="LNXY01000020">
    <property type="protein sequence ID" value="KTC87361.1"/>
    <property type="molecule type" value="Genomic_DNA"/>
</dbReference>
<dbReference type="InterPro" id="IPR016181">
    <property type="entry name" value="Acyl_CoA_acyltransferase"/>
</dbReference>
<dbReference type="GO" id="GO:0016747">
    <property type="term" value="F:acyltransferase activity, transferring groups other than amino-acyl groups"/>
    <property type="evidence" value="ECO:0007669"/>
    <property type="project" value="InterPro"/>
</dbReference>
<protein>
    <submittedName>
        <fullName evidence="2">GNAT family acetyltransferase</fullName>
    </submittedName>
</protein>
<dbReference type="RefSeq" id="WP_058495306.1">
    <property type="nucleotide sequence ID" value="NZ_CAAAIU010000007.1"/>
</dbReference>
<dbReference type="Pfam" id="PF13302">
    <property type="entry name" value="Acetyltransf_3"/>
    <property type="match status" value="1"/>
</dbReference>
<proteinExistence type="predicted"/>
<dbReference type="Gene3D" id="3.40.630.30">
    <property type="match status" value="1"/>
</dbReference>